<dbReference type="FunFam" id="3.40.630.10:FF:000084">
    <property type="entry name" value="Carboxypeptidase B2"/>
    <property type="match status" value="1"/>
</dbReference>
<feature type="active site" description="Proton donor/acceptor" evidence="10">
    <location>
        <position position="285"/>
    </location>
</feature>
<dbReference type="GO" id="GO:0006508">
    <property type="term" value="P:proteolysis"/>
    <property type="evidence" value="ECO:0007669"/>
    <property type="project" value="UniProtKB-KW"/>
</dbReference>
<keyword evidence="8" id="KW-0862">Zinc</keyword>
<gene>
    <name evidence="13" type="ORF">MGAL_10B086484</name>
</gene>
<dbReference type="Gene3D" id="3.40.630.10">
    <property type="entry name" value="Zn peptidases"/>
    <property type="match status" value="1"/>
</dbReference>
<comment type="cofactor">
    <cofactor evidence="1">
        <name>Zn(2+)</name>
        <dbReference type="ChEBI" id="CHEBI:29105"/>
    </cofactor>
</comment>
<keyword evidence="5" id="KW-0479">Metal-binding</keyword>
<evidence type="ECO:0000256" key="3">
    <source>
        <dbReference type="ARBA" id="ARBA00022645"/>
    </source>
</evidence>
<keyword evidence="6 11" id="KW-0732">Signal</keyword>
<keyword evidence="7 13" id="KW-0378">Hydrolase</keyword>
<keyword evidence="14" id="KW-1185">Reference proteome</keyword>
<dbReference type="SMART" id="SM00631">
    <property type="entry name" value="Zn_pept"/>
    <property type="match status" value="1"/>
</dbReference>
<organism evidence="13 14">
    <name type="scientific">Mytilus galloprovincialis</name>
    <name type="common">Mediterranean mussel</name>
    <dbReference type="NCBI Taxonomy" id="29158"/>
    <lineage>
        <taxon>Eukaryota</taxon>
        <taxon>Metazoa</taxon>
        <taxon>Spiralia</taxon>
        <taxon>Lophotrochozoa</taxon>
        <taxon>Mollusca</taxon>
        <taxon>Bivalvia</taxon>
        <taxon>Autobranchia</taxon>
        <taxon>Pteriomorphia</taxon>
        <taxon>Mytilida</taxon>
        <taxon>Mytiloidea</taxon>
        <taxon>Mytilidae</taxon>
        <taxon>Mytilinae</taxon>
        <taxon>Mytilus</taxon>
    </lineage>
</organism>
<dbReference type="PRINTS" id="PR00765">
    <property type="entry name" value="CRBOXYPTASEA"/>
</dbReference>
<feature type="signal peptide" evidence="11">
    <location>
        <begin position="1"/>
        <end position="16"/>
    </location>
</feature>
<dbReference type="PROSITE" id="PS52035">
    <property type="entry name" value="PEPTIDASE_M14"/>
    <property type="match status" value="1"/>
</dbReference>
<dbReference type="PANTHER" id="PTHR11705:SF91">
    <property type="entry name" value="FI01817P-RELATED"/>
    <property type="match status" value="1"/>
</dbReference>
<dbReference type="GO" id="GO:0004181">
    <property type="term" value="F:metallocarboxypeptidase activity"/>
    <property type="evidence" value="ECO:0007669"/>
    <property type="project" value="UniProtKB-EC"/>
</dbReference>
<keyword evidence="9" id="KW-0482">Metalloprotease</keyword>
<dbReference type="SUPFAM" id="SSF53187">
    <property type="entry name" value="Zn-dependent exopeptidases"/>
    <property type="match status" value="1"/>
</dbReference>
<evidence type="ECO:0000256" key="10">
    <source>
        <dbReference type="PROSITE-ProRule" id="PRU01379"/>
    </source>
</evidence>
<sequence>MKQSILILFFALGCFAFDFSIYNKLDDIERYLTTLDSCKGRVKSRLESIGTTYEGRSINMITMSTNARAPYCGCKKKAILVECGIHSREFISIAFCLYFMDFLKNTQTGIQLVKKFDWYLIPVLNPDGYVYSMNVERLWRKNRNPFNETCVGTDLNRNFGMEWDPANGGSDDPCNLFSYSGPQSFSELESQAARDVIVNRGIDFVGYLGVHAFGQMWIYPWGYTFDLVPDDATLAKCAQIATAAATSRNGIPYTYGKVTDFFPTIGGLAVDYAKSAGIKFSYEIELRDNGTFGHLLPEDQIIPTSEETTDAIVAWADCVCAEIAS</sequence>
<evidence type="ECO:0000256" key="2">
    <source>
        <dbReference type="ARBA" id="ARBA00005988"/>
    </source>
</evidence>
<dbReference type="AlphaFoldDB" id="A0A8B6HHF7"/>
<evidence type="ECO:0000256" key="11">
    <source>
        <dbReference type="SAM" id="SignalP"/>
    </source>
</evidence>
<keyword evidence="3 13" id="KW-0121">Carboxypeptidase</keyword>
<evidence type="ECO:0000256" key="5">
    <source>
        <dbReference type="ARBA" id="ARBA00022723"/>
    </source>
</evidence>
<comment type="similarity">
    <text evidence="2 10">Belongs to the peptidase M14 family.</text>
</comment>
<feature type="chain" id="PRO_5032852544" evidence="11">
    <location>
        <begin position="17"/>
        <end position="325"/>
    </location>
</feature>
<evidence type="ECO:0000256" key="7">
    <source>
        <dbReference type="ARBA" id="ARBA00022801"/>
    </source>
</evidence>
<evidence type="ECO:0000256" key="6">
    <source>
        <dbReference type="ARBA" id="ARBA00022729"/>
    </source>
</evidence>
<name>A0A8B6HHF7_MYTGA</name>
<dbReference type="EMBL" id="UYJE01010076">
    <property type="protein sequence ID" value="VDI79470.1"/>
    <property type="molecule type" value="Genomic_DNA"/>
</dbReference>
<proteinExistence type="inferred from homology"/>
<dbReference type="InterPro" id="IPR057246">
    <property type="entry name" value="CARBOXYPEPT_ZN_1"/>
</dbReference>
<dbReference type="GO" id="GO:0005615">
    <property type="term" value="C:extracellular space"/>
    <property type="evidence" value="ECO:0007669"/>
    <property type="project" value="TreeGrafter"/>
</dbReference>
<dbReference type="PROSITE" id="PS00132">
    <property type="entry name" value="CARBOXYPEPT_ZN_1"/>
    <property type="match status" value="1"/>
</dbReference>
<dbReference type="OrthoDB" id="6063805at2759"/>
<keyword evidence="4" id="KW-0645">Protease</keyword>
<dbReference type="EC" id="3.4.17.2" evidence="13"/>
<evidence type="ECO:0000259" key="12">
    <source>
        <dbReference type="PROSITE" id="PS52035"/>
    </source>
</evidence>
<dbReference type="PANTHER" id="PTHR11705">
    <property type="entry name" value="PROTEASE FAMILY M14 CARBOXYPEPTIDASE A,B"/>
    <property type="match status" value="1"/>
</dbReference>
<evidence type="ECO:0000313" key="13">
    <source>
        <dbReference type="EMBL" id="VDI79470.1"/>
    </source>
</evidence>
<dbReference type="GO" id="GO:0008270">
    <property type="term" value="F:zinc ion binding"/>
    <property type="evidence" value="ECO:0007669"/>
    <property type="project" value="InterPro"/>
</dbReference>
<evidence type="ECO:0000256" key="9">
    <source>
        <dbReference type="ARBA" id="ARBA00023049"/>
    </source>
</evidence>
<evidence type="ECO:0000313" key="14">
    <source>
        <dbReference type="Proteomes" id="UP000596742"/>
    </source>
</evidence>
<feature type="domain" description="Peptidase M14" evidence="12">
    <location>
        <begin position="21"/>
        <end position="319"/>
    </location>
</feature>
<dbReference type="InterPro" id="IPR000834">
    <property type="entry name" value="Peptidase_M14"/>
</dbReference>
<evidence type="ECO:0000256" key="4">
    <source>
        <dbReference type="ARBA" id="ARBA00022670"/>
    </source>
</evidence>
<protein>
    <submittedName>
        <fullName evidence="13">Carboxypeptidase B</fullName>
        <ecNumber evidence="13">3.4.17.2</ecNumber>
    </submittedName>
</protein>
<dbReference type="Proteomes" id="UP000596742">
    <property type="component" value="Unassembled WGS sequence"/>
</dbReference>
<reference evidence="13" key="1">
    <citation type="submission" date="2018-11" db="EMBL/GenBank/DDBJ databases">
        <authorList>
            <person name="Alioto T."/>
            <person name="Alioto T."/>
        </authorList>
    </citation>
    <scope>NUCLEOTIDE SEQUENCE</scope>
</reference>
<accession>A0A8B6HHF7</accession>
<evidence type="ECO:0000256" key="1">
    <source>
        <dbReference type="ARBA" id="ARBA00001947"/>
    </source>
</evidence>
<dbReference type="Pfam" id="PF00246">
    <property type="entry name" value="Peptidase_M14"/>
    <property type="match status" value="1"/>
</dbReference>
<comment type="caution">
    <text evidence="13">The sequence shown here is derived from an EMBL/GenBank/DDBJ whole genome shotgun (WGS) entry which is preliminary data.</text>
</comment>
<evidence type="ECO:0000256" key="8">
    <source>
        <dbReference type="ARBA" id="ARBA00022833"/>
    </source>
</evidence>